<accession>A0A366IM64</accession>
<evidence type="ECO:0000313" key="2">
    <source>
        <dbReference type="Proteomes" id="UP000253509"/>
    </source>
</evidence>
<dbReference type="Proteomes" id="UP000253509">
    <property type="component" value="Unassembled WGS sequence"/>
</dbReference>
<organism evidence="1 2">
    <name type="scientific">Brevibacterium celere</name>
    <dbReference type="NCBI Taxonomy" id="225845"/>
    <lineage>
        <taxon>Bacteria</taxon>
        <taxon>Bacillati</taxon>
        <taxon>Actinomycetota</taxon>
        <taxon>Actinomycetes</taxon>
        <taxon>Micrococcales</taxon>
        <taxon>Brevibacteriaceae</taxon>
        <taxon>Brevibacterium</taxon>
    </lineage>
</organism>
<comment type="caution">
    <text evidence="1">The sequence shown here is derived from an EMBL/GenBank/DDBJ whole genome shotgun (WGS) entry which is preliminary data.</text>
</comment>
<protein>
    <submittedName>
        <fullName evidence="1">Uncharacterized protein</fullName>
    </submittedName>
</protein>
<keyword evidence="2" id="KW-1185">Reference proteome</keyword>
<evidence type="ECO:0000313" key="1">
    <source>
        <dbReference type="EMBL" id="RBP73582.1"/>
    </source>
</evidence>
<reference evidence="1 2" key="1">
    <citation type="submission" date="2018-06" db="EMBL/GenBank/DDBJ databases">
        <title>Freshwater and sediment microbial communities from various areas in North America, analyzing microbe dynamics in response to fracking.</title>
        <authorList>
            <person name="Lamendella R."/>
        </authorList>
    </citation>
    <scope>NUCLEOTIDE SEQUENCE [LARGE SCALE GENOMIC DNA]</scope>
    <source>
        <strain evidence="1 2">3b_TX</strain>
    </source>
</reference>
<proteinExistence type="predicted"/>
<sequence length="88" mass="10303">MSDRVHANAPELEAFSRRLRGNGENVVKLAKELEYTLRTIDWNDRVKDRIDQDVHDATRGLKKLAESLFDHSREVDIKARQLRDFLGR</sequence>
<name>A0A366IM64_9MICO</name>
<dbReference type="RefSeq" id="WP_113902976.1">
    <property type="nucleotide sequence ID" value="NZ_QNSB01000002.1"/>
</dbReference>
<dbReference type="EMBL" id="QNSB01000002">
    <property type="protein sequence ID" value="RBP73582.1"/>
    <property type="molecule type" value="Genomic_DNA"/>
</dbReference>
<dbReference type="AlphaFoldDB" id="A0A366IM64"/>
<gene>
    <name evidence="1" type="ORF">DFO65_102110</name>
</gene>